<reference evidence="5 6" key="1">
    <citation type="submission" date="2017-07" db="EMBL/GenBank/DDBJ databases">
        <title>The new phylogeny of genus Mycobacterium.</title>
        <authorList>
            <person name="Tortoli E."/>
            <person name="Trovato A."/>
            <person name="Cirillo D.M."/>
        </authorList>
    </citation>
    <scope>NUCLEOTIDE SEQUENCE [LARGE SCALE GENOMIC DNA]</scope>
    <source>
        <strain evidence="5 6">ATCC 33027</strain>
    </source>
</reference>
<sequence length="204" mass="21277">MLTGPSALPAAVPTASAASCPPIEVIFARGRLESPGTGVIGQAFVSALRSRVHKTIGVYAVNYPADNQIDIGANDISNRIAYNMNNCPNTRMVLGGYSLGAAATDMVLAVPIPIMGFQNPMPDGADSHIAAVALFGNGTQWLGPITNFSPAFGDRTIELCHGADPICNPADPNTWEANWPDHLAAAYQKAGMIDQAADFVAGKL</sequence>
<dbReference type="SUPFAM" id="SSF53474">
    <property type="entry name" value="alpha/beta-Hydrolases"/>
    <property type="match status" value="1"/>
</dbReference>
<keyword evidence="4" id="KW-1015">Disulfide bond</keyword>
<dbReference type="AlphaFoldDB" id="A0A255DQE5"/>
<accession>A0A255DQE5</accession>
<evidence type="ECO:0000313" key="6">
    <source>
        <dbReference type="Proteomes" id="UP000216063"/>
    </source>
</evidence>
<organism evidence="5 6">
    <name type="scientific">Mycolicibacterium sphagni</name>
    <dbReference type="NCBI Taxonomy" id="1786"/>
    <lineage>
        <taxon>Bacteria</taxon>
        <taxon>Bacillati</taxon>
        <taxon>Actinomycetota</taxon>
        <taxon>Actinomycetes</taxon>
        <taxon>Mycobacteriales</taxon>
        <taxon>Mycobacteriaceae</taxon>
        <taxon>Mycolicibacterium</taxon>
    </lineage>
</organism>
<dbReference type="PANTHER" id="PTHR33630">
    <property type="entry name" value="CUTINASE RV1984C-RELATED-RELATED"/>
    <property type="match status" value="1"/>
</dbReference>
<keyword evidence="6" id="KW-1185">Reference proteome</keyword>
<evidence type="ECO:0000313" key="5">
    <source>
        <dbReference type="EMBL" id="OYN79202.1"/>
    </source>
</evidence>
<name>A0A255DQE5_9MYCO</name>
<proteinExistence type="inferred from homology"/>
<keyword evidence="3" id="KW-0378">Hydrolase</keyword>
<comment type="caution">
    <text evidence="5">The sequence shown here is derived from an EMBL/GenBank/DDBJ whole genome shotgun (WGS) entry which is preliminary data.</text>
</comment>
<dbReference type="RefSeq" id="WP_094479973.1">
    <property type="nucleotide sequence ID" value="NZ_JACKSC010000333.1"/>
</dbReference>
<dbReference type="PANTHER" id="PTHR33630:SF9">
    <property type="entry name" value="CUTINASE 4"/>
    <property type="match status" value="1"/>
</dbReference>
<dbReference type="InterPro" id="IPR029058">
    <property type="entry name" value="AB_hydrolase_fold"/>
</dbReference>
<gene>
    <name evidence="5" type="ORF">CG716_12605</name>
</gene>
<dbReference type="GO" id="GO:0052689">
    <property type="term" value="F:carboxylic ester hydrolase activity"/>
    <property type="evidence" value="ECO:0007669"/>
    <property type="project" value="UniProtKB-KW"/>
</dbReference>
<dbReference type="SMART" id="SM01110">
    <property type="entry name" value="Cutinase"/>
    <property type="match status" value="1"/>
</dbReference>
<evidence type="ECO:0000256" key="4">
    <source>
        <dbReference type="ARBA" id="ARBA00023157"/>
    </source>
</evidence>
<dbReference type="InterPro" id="IPR000675">
    <property type="entry name" value="Cutinase/axe"/>
</dbReference>
<evidence type="ECO:0000256" key="3">
    <source>
        <dbReference type="ARBA" id="ARBA00022801"/>
    </source>
</evidence>
<evidence type="ECO:0000256" key="2">
    <source>
        <dbReference type="ARBA" id="ARBA00022487"/>
    </source>
</evidence>
<dbReference type="Gene3D" id="3.40.50.1820">
    <property type="entry name" value="alpha/beta hydrolase"/>
    <property type="match status" value="1"/>
</dbReference>
<evidence type="ECO:0000256" key="1">
    <source>
        <dbReference type="ARBA" id="ARBA00007534"/>
    </source>
</evidence>
<dbReference type="OrthoDB" id="3690529at2"/>
<dbReference type="Proteomes" id="UP000216063">
    <property type="component" value="Unassembled WGS sequence"/>
</dbReference>
<comment type="similarity">
    <text evidence="1">Belongs to the cutinase family.</text>
</comment>
<dbReference type="EMBL" id="NOZR01000009">
    <property type="protein sequence ID" value="OYN79202.1"/>
    <property type="molecule type" value="Genomic_DNA"/>
</dbReference>
<protein>
    <submittedName>
        <fullName evidence="5">Cutinase family protein</fullName>
    </submittedName>
</protein>
<keyword evidence="2" id="KW-0719">Serine esterase</keyword>
<dbReference type="Pfam" id="PF01083">
    <property type="entry name" value="Cutinase"/>
    <property type="match status" value="1"/>
</dbReference>